<dbReference type="InterPro" id="IPR001261">
    <property type="entry name" value="ArgE/DapE_CS"/>
</dbReference>
<dbReference type="Gene3D" id="3.30.70.360">
    <property type="match status" value="1"/>
</dbReference>
<protein>
    <submittedName>
        <fullName evidence="10">AmaB protein</fullName>
    </submittedName>
</protein>
<dbReference type="CDD" id="cd03884">
    <property type="entry name" value="M20_bAS"/>
    <property type="match status" value="1"/>
</dbReference>
<evidence type="ECO:0000256" key="6">
    <source>
        <dbReference type="ARBA" id="ARBA00023211"/>
    </source>
</evidence>
<evidence type="ECO:0000256" key="5">
    <source>
        <dbReference type="ARBA" id="ARBA00022801"/>
    </source>
</evidence>
<dbReference type="AlphaFoldDB" id="U3U3N3"/>
<evidence type="ECO:0000313" key="10">
    <source>
        <dbReference type="EMBL" id="BAO00786.1"/>
    </source>
</evidence>
<feature type="binding site" evidence="8">
    <location>
        <position position="298"/>
    </location>
    <ligand>
        <name>allantoate</name>
        <dbReference type="ChEBI" id="CHEBI:17536"/>
    </ligand>
</feature>
<accession>U3U3N3</accession>
<dbReference type="InterPro" id="IPR010158">
    <property type="entry name" value="Amidase_Cbmase"/>
</dbReference>
<dbReference type="PROSITE" id="PS00758">
    <property type="entry name" value="ARGE_DAPE_CPG2_1"/>
    <property type="match status" value="1"/>
</dbReference>
<evidence type="ECO:0000256" key="2">
    <source>
        <dbReference type="ARBA" id="ARBA00006153"/>
    </source>
</evidence>
<dbReference type="InterPro" id="IPR011650">
    <property type="entry name" value="Peptidase_M20_dimer"/>
</dbReference>
<keyword evidence="4 7" id="KW-0479">Metal-binding</keyword>
<gene>
    <name evidence="10" type="primary">amaB</name>
    <name evidence="10" type="ORF">HHS_08160</name>
</gene>
<dbReference type="OrthoDB" id="9808195at2"/>
<name>U3U3N3_9GAMM</name>
<dbReference type="PATRIC" id="fig|1235990.3.peg.811"/>
<evidence type="ECO:0000256" key="1">
    <source>
        <dbReference type="ARBA" id="ARBA00001936"/>
    </source>
</evidence>
<reference evidence="10 11" key="1">
    <citation type="submission" date="2012-10" db="EMBL/GenBank/DDBJ databases">
        <title>Genome sequence of the symbiont of the pentatomidae stink bug Halyomorpha halys.</title>
        <authorList>
            <person name="Kobayashi H."/>
            <person name="Fujii-Muramatsu R."/>
            <person name="Takeishi K."/>
            <person name="Noda H."/>
        </authorList>
    </citation>
    <scope>NUCLEOTIDE SEQUENCE [LARGE SCALE GENOMIC DNA]</scope>
</reference>
<comment type="subunit">
    <text evidence="3">Homodimer.</text>
</comment>
<feature type="binding site" evidence="7">
    <location>
        <position position="90"/>
    </location>
    <ligand>
        <name>Zn(2+)</name>
        <dbReference type="ChEBI" id="CHEBI:29105"/>
        <label>1</label>
    </ligand>
</feature>
<dbReference type="NCBIfam" id="TIGR01879">
    <property type="entry name" value="hydantase"/>
    <property type="match status" value="1"/>
</dbReference>
<evidence type="ECO:0000256" key="3">
    <source>
        <dbReference type="ARBA" id="ARBA00011738"/>
    </source>
</evidence>
<feature type="binding site" evidence="7">
    <location>
        <position position="101"/>
    </location>
    <ligand>
        <name>Zn(2+)</name>
        <dbReference type="ChEBI" id="CHEBI:29105"/>
        <label>2</label>
    </ligand>
</feature>
<dbReference type="NCBIfam" id="NF006771">
    <property type="entry name" value="PRK09290.1-5"/>
    <property type="match status" value="1"/>
</dbReference>
<dbReference type="EMBL" id="AP012554">
    <property type="protein sequence ID" value="BAO00786.1"/>
    <property type="molecule type" value="Genomic_DNA"/>
</dbReference>
<evidence type="ECO:0000313" key="11">
    <source>
        <dbReference type="Proteomes" id="UP000016900"/>
    </source>
</evidence>
<dbReference type="InterPro" id="IPR036264">
    <property type="entry name" value="Bact_exopeptidase_dim_dom"/>
</dbReference>
<keyword evidence="7" id="KW-0862">Zinc</keyword>
<feature type="binding site" evidence="8">
    <location>
        <position position="225"/>
    </location>
    <ligand>
        <name>allantoate</name>
        <dbReference type="ChEBI" id="CHEBI:17536"/>
    </ligand>
</feature>
<dbReference type="NCBIfam" id="NF006773">
    <property type="entry name" value="PRK09290.2-2"/>
    <property type="match status" value="1"/>
</dbReference>
<dbReference type="NCBIfam" id="NF006775">
    <property type="entry name" value="PRK09290.2-5"/>
    <property type="match status" value="1"/>
</dbReference>
<dbReference type="PANTHER" id="PTHR32494">
    <property type="entry name" value="ALLANTOATE DEIMINASE-RELATED"/>
    <property type="match status" value="1"/>
</dbReference>
<dbReference type="Proteomes" id="UP000016900">
    <property type="component" value="Chromosome"/>
</dbReference>
<dbReference type="GO" id="GO:0046872">
    <property type="term" value="F:metal ion binding"/>
    <property type="evidence" value="ECO:0007669"/>
    <property type="project" value="UniProtKB-KW"/>
</dbReference>
<dbReference type="SUPFAM" id="SSF55031">
    <property type="entry name" value="Bacterial exopeptidase dimerisation domain"/>
    <property type="match status" value="1"/>
</dbReference>
<dbReference type="PANTHER" id="PTHR32494:SF19">
    <property type="entry name" value="ALLANTOATE DEIMINASE-RELATED"/>
    <property type="match status" value="1"/>
</dbReference>
<comment type="similarity">
    <text evidence="2">Belongs to the peptidase M20 family.</text>
</comment>
<dbReference type="KEGG" id="hhs:HHS_08160"/>
<feature type="binding site" evidence="7">
    <location>
        <position position="200"/>
    </location>
    <ligand>
        <name>Zn(2+)</name>
        <dbReference type="ChEBI" id="CHEBI:29105"/>
        <label>1</label>
    </ligand>
</feature>
<keyword evidence="6" id="KW-0464">Manganese</keyword>
<dbReference type="PIRSF" id="PIRSF001235">
    <property type="entry name" value="Amidase_carbamoylase"/>
    <property type="match status" value="1"/>
</dbReference>
<keyword evidence="11" id="KW-1185">Reference proteome</keyword>
<feature type="binding site" evidence="7">
    <location>
        <position position="392"/>
    </location>
    <ligand>
        <name>Zn(2+)</name>
        <dbReference type="ChEBI" id="CHEBI:29105"/>
        <label>2</label>
    </ligand>
</feature>
<dbReference type="STRING" id="1235990.BMSBPS_0450"/>
<dbReference type="Pfam" id="PF07687">
    <property type="entry name" value="M20_dimer"/>
    <property type="match status" value="1"/>
</dbReference>
<comment type="cofactor">
    <cofactor evidence="1">
        <name>Mn(2+)</name>
        <dbReference type="ChEBI" id="CHEBI:29035"/>
    </cofactor>
</comment>
<evidence type="ECO:0000259" key="9">
    <source>
        <dbReference type="Pfam" id="PF07687"/>
    </source>
</evidence>
<evidence type="ECO:0000256" key="7">
    <source>
        <dbReference type="PIRSR" id="PIRSR001235-1"/>
    </source>
</evidence>
<dbReference type="SUPFAM" id="SSF53187">
    <property type="entry name" value="Zn-dependent exopeptidases"/>
    <property type="match status" value="1"/>
</dbReference>
<feature type="binding site" evidence="7">
    <location>
        <position position="101"/>
    </location>
    <ligand>
        <name>Zn(2+)</name>
        <dbReference type="ChEBI" id="CHEBI:29105"/>
        <label>1</label>
    </ligand>
</feature>
<feature type="binding site" evidence="7">
    <location>
        <position position="136"/>
    </location>
    <ligand>
        <name>Zn(2+)</name>
        <dbReference type="ChEBI" id="CHEBI:29105"/>
        <label>2</label>
    </ligand>
</feature>
<sequence>MYKCIMSTTEAYSAAVRVMKRCDILAQISSEKEEGITRLYLSPEQLRANICVGEWMKSAGMTVWQDTVGNICGRYESLLPGAPALLLGSHLDTVRNAGRYDGILGVLSAIEIVQWLYDHQKYLRVAIEVVGFGDEEGTRFGITFLGSHGITGTWKDEWINYTDVDNITVKQAMQNAGLDAKKIKEAERKTTDIIAYLELHIEQGPCLEQEGLALGVVTAINGARRLDCHFNGEAGHAGTVPMIHRNDALVAAAEWVVFIERTTSKMNQKLVATVGKINCFPGAANVIPGKVNLTLDIRGPQDNAIDYLLSILLAKAENIALKRKLKFRQIEYYRMPVTHCDAPLQQILNQVIENIQGSTIQIPSGAGHDAIAIAERWPVGMLFIRNYRGISHHPTEMVQTDDVSLGIKAYLQAVYNLSTKLD</sequence>
<evidence type="ECO:0000256" key="8">
    <source>
        <dbReference type="PIRSR" id="PIRSR001235-2"/>
    </source>
</evidence>
<dbReference type="InterPro" id="IPR002933">
    <property type="entry name" value="Peptidase_M20"/>
</dbReference>
<dbReference type="GO" id="GO:0016813">
    <property type="term" value="F:hydrolase activity, acting on carbon-nitrogen (but not peptide) bonds, in linear amidines"/>
    <property type="evidence" value="ECO:0007669"/>
    <property type="project" value="InterPro"/>
</dbReference>
<feature type="domain" description="Peptidase M20 dimerisation" evidence="9">
    <location>
        <begin position="220"/>
        <end position="320"/>
    </location>
</feature>
<dbReference type="Gene3D" id="3.40.630.10">
    <property type="entry name" value="Zn peptidases"/>
    <property type="match status" value="1"/>
</dbReference>
<feature type="binding site" evidence="8">
    <location>
        <position position="285"/>
    </location>
    <ligand>
        <name>allantoate</name>
        <dbReference type="ChEBI" id="CHEBI:17536"/>
    </ligand>
</feature>
<proteinExistence type="inferred from homology"/>
<keyword evidence="5" id="KW-0378">Hydrolase</keyword>
<dbReference type="eggNOG" id="COG0624">
    <property type="taxonomic scope" value="Bacteria"/>
</dbReference>
<evidence type="ECO:0000256" key="4">
    <source>
        <dbReference type="ARBA" id="ARBA00022723"/>
    </source>
</evidence>
<comment type="cofactor">
    <cofactor evidence="7">
        <name>Zn(2+)</name>
        <dbReference type="ChEBI" id="CHEBI:29105"/>
    </cofactor>
    <text evidence="7">Binds 2 Zn(2+) ions per subunit.</text>
</comment>
<dbReference type="Pfam" id="PF01546">
    <property type="entry name" value="Peptidase_M20"/>
    <property type="match status" value="1"/>
</dbReference>
<organism evidence="10 11">
    <name type="scientific">Candidatus Pantoea carbekii</name>
    <dbReference type="NCBI Taxonomy" id="1235990"/>
    <lineage>
        <taxon>Bacteria</taxon>
        <taxon>Pseudomonadati</taxon>
        <taxon>Pseudomonadota</taxon>
        <taxon>Gammaproteobacteria</taxon>
        <taxon>Enterobacterales</taxon>
        <taxon>Erwiniaceae</taxon>
        <taxon>Pantoea</taxon>
    </lineage>
</organism>